<name>A0A224YGP7_9ACAR</name>
<dbReference type="Gene3D" id="1.20.5.170">
    <property type="match status" value="1"/>
</dbReference>
<protein>
    <submittedName>
        <fullName evidence="2">Activating transcription factor of chaperone</fullName>
    </submittedName>
</protein>
<feature type="region of interest" description="Disordered" evidence="1">
    <location>
        <begin position="148"/>
        <end position="188"/>
    </location>
</feature>
<accession>A0A224YGP7</accession>
<evidence type="ECO:0000313" key="2">
    <source>
        <dbReference type="EMBL" id="MAA16868.1"/>
    </source>
</evidence>
<reference evidence="2" key="1">
    <citation type="journal article" date="2017" name="Parasit. Vectors">
        <title>Sialotranscriptomics of Rhipicephalus zambeziensis reveals intricate expression profiles of secretory proteins and suggests tight temporal transcriptional regulation during blood-feeding.</title>
        <authorList>
            <person name="de Castro M.H."/>
            <person name="de Klerk D."/>
            <person name="Pienaar R."/>
            <person name="Rees D.J.G."/>
            <person name="Mans B.J."/>
        </authorList>
    </citation>
    <scope>NUCLEOTIDE SEQUENCE</scope>
    <source>
        <tissue evidence="2">Salivary glands</tissue>
    </source>
</reference>
<proteinExistence type="predicted"/>
<feature type="compositionally biased region" description="Polar residues" evidence="1">
    <location>
        <begin position="151"/>
        <end position="167"/>
    </location>
</feature>
<dbReference type="AlphaFoldDB" id="A0A224YGP7"/>
<dbReference type="EMBL" id="GFPF01005722">
    <property type="protein sequence ID" value="MAA16868.1"/>
    <property type="molecule type" value="Transcribed_RNA"/>
</dbReference>
<evidence type="ECO:0000256" key="1">
    <source>
        <dbReference type="SAM" id="MobiDB-lite"/>
    </source>
</evidence>
<dbReference type="InterPro" id="IPR046347">
    <property type="entry name" value="bZIP_sf"/>
</dbReference>
<dbReference type="SUPFAM" id="SSF57959">
    <property type="entry name" value="Leucine zipper domain"/>
    <property type="match status" value="1"/>
</dbReference>
<organism evidence="2">
    <name type="scientific">Rhipicephalus zambeziensis</name>
    <dbReference type="NCBI Taxonomy" id="60191"/>
    <lineage>
        <taxon>Eukaryota</taxon>
        <taxon>Metazoa</taxon>
        <taxon>Ecdysozoa</taxon>
        <taxon>Arthropoda</taxon>
        <taxon>Chelicerata</taxon>
        <taxon>Arachnida</taxon>
        <taxon>Acari</taxon>
        <taxon>Parasitiformes</taxon>
        <taxon>Ixodida</taxon>
        <taxon>Ixodoidea</taxon>
        <taxon>Ixodidae</taxon>
        <taxon>Rhipicephalinae</taxon>
        <taxon>Rhipicephalus</taxon>
        <taxon>Rhipicephalus</taxon>
    </lineage>
</organism>
<dbReference type="GO" id="GO:0003700">
    <property type="term" value="F:DNA-binding transcription factor activity"/>
    <property type="evidence" value="ECO:0007669"/>
    <property type="project" value="InterPro"/>
</dbReference>
<sequence>MHRNLPKGSTTKALSVVPEMGRSEHAIVKVDGSDLHSGVGAPSQNAGIDAAPSTSRLPDPPILGIPFACRAGSPIDTSEAHTAAMEAGIIKSEPKSPCHLPESRVFSPLECVESIYPASIAVSIADSCSSLPSAAAADLDFPVEPDCAARSHSTPSAMSAQSVSALKTSPHESPCRDIGSTDSDDSQNIDLTPEAIVSHLEHGQDSVSGAVSRKTIGKGARHISTGFSNFSNRLHHKRCLNKMASLRYRTRKIQDVQKAEEEIAMLAMMNASLRLEVQHAEDTIAYMKGMLRDMVVAKVPAQLHVIARSKDA</sequence>